<dbReference type="AlphaFoldDB" id="A0A4S2MIQ3"/>
<dbReference type="OrthoDB" id="184880at2759"/>
<reference evidence="2 3" key="1">
    <citation type="submission" date="2019-04" db="EMBL/GenBank/DDBJ databases">
        <title>Comparative genomics and transcriptomics to analyze fruiting body development in filamentous ascomycetes.</title>
        <authorList>
            <consortium name="DOE Joint Genome Institute"/>
            <person name="Lutkenhaus R."/>
            <person name="Traeger S."/>
            <person name="Breuer J."/>
            <person name="Kuo A."/>
            <person name="Lipzen A."/>
            <person name="Pangilinan J."/>
            <person name="Dilworth D."/>
            <person name="Sandor L."/>
            <person name="Poggeler S."/>
            <person name="Barry K."/>
            <person name="Grigoriev I.V."/>
            <person name="Nowrousian M."/>
        </authorList>
    </citation>
    <scope>NUCLEOTIDE SEQUENCE [LARGE SCALE GENOMIC DNA]</scope>
    <source>
        <strain evidence="2 3">CBS 389.68</strain>
    </source>
</reference>
<keyword evidence="2" id="KW-0489">Methyltransferase</keyword>
<accession>A0A4S2MIQ3</accession>
<keyword evidence="2" id="KW-0808">Transferase</keyword>
<dbReference type="CDD" id="cd02440">
    <property type="entry name" value="AdoMet_MTases"/>
    <property type="match status" value="1"/>
</dbReference>
<dbReference type="InParanoid" id="A0A4S2MIQ3"/>
<name>A0A4S2MIQ3_9PEZI</name>
<evidence type="ECO:0000256" key="1">
    <source>
        <dbReference type="SAM" id="MobiDB-lite"/>
    </source>
</evidence>
<keyword evidence="3" id="KW-1185">Reference proteome</keyword>
<dbReference type="GO" id="GO:0008168">
    <property type="term" value="F:methyltransferase activity"/>
    <property type="evidence" value="ECO:0007669"/>
    <property type="project" value="UniProtKB-KW"/>
</dbReference>
<protein>
    <submittedName>
        <fullName evidence="2">Methyltransferase domain-containing protein</fullName>
    </submittedName>
</protein>
<proteinExistence type="predicted"/>
<dbReference type="Gene3D" id="3.40.50.150">
    <property type="entry name" value="Vaccinia Virus protein VP39"/>
    <property type="match status" value="1"/>
</dbReference>
<feature type="region of interest" description="Disordered" evidence="1">
    <location>
        <begin position="1"/>
        <end position="52"/>
    </location>
</feature>
<dbReference type="EMBL" id="ML220166">
    <property type="protein sequence ID" value="TGZ76790.1"/>
    <property type="molecule type" value="Genomic_DNA"/>
</dbReference>
<dbReference type="Pfam" id="PF13489">
    <property type="entry name" value="Methyltransf_23"/>
    <property type="match status" value="1"/>
</dbReference>
<dbReference type="GO" id="GO:0032259">
    <property type="term" value="P:methylation"/>
    <property type="evidence" value="ECO:0007669"/>
    <property type="project" value="UniProtKB-KW"/>
</dbReference>
<dbReference type="SUPFAM" id="SSF53335">
    <property type="entry name" value="S-adenosyl-L-methionine-dependent methyltransferases"/>
    <property type="match status" value="1"/>
</dbReference>
<gene>
    <name evidence="2" type="ORF">EX30DRAFT_227863</name>
</gene>
<sequence length="346" mass="38813">MATSSLPGEPVTSEPNIHPSTAPADAPATPTPETLAPEPASDVASSTQSLSESIREHVYENGRRYHKASWGKYAMPTDDTELDRLDFTHAFYLELLDGKQYLAPLDEDPAHVLDCGTGTGIWALDFGDEHPESKVVGVDLAPIQPNWTAPNVCFELDDLENRWTFDQNHFGFIHSRNIAAGIKNWPRYLTQMYRHATPGGWVEIVEHGLSTFYCDDGTMPADSPFQIYMSAMSKSLENMGVNPHIELEDYRRMLEDAGFVNIQTHSFKTPIGTWPRNRKLRRLGAIISELSNQGFEAYGRGVMTGFGGMGDEEAMRIIAECVRMVKTGEQHIYNQQWHLIAQKPRE</sequence>
<organism evidence="2 3">
    <name type="scientific">Ascodesmis nigricans</name>
    <dbReference type="NCBI Taxonomy" id="341454"/>
    <lineage>
        <taxon>Eukaryota</taxon>
        <taxon>Fungi</taxon>
        <taxon>Dikarya</taxon>
        <taxon>Ascomycota</taxon>
        <taxon>Pezizomycotina</taxon>
        <taxon>Pezizomycetes</taxon>
        <taxon>Pezizales</taxon>
        <taxon>Ascodesmidaceae</taxon>
        <taxon>Ascodesmis</taxon>
    </lineage>
</organism>
<evidence type="ECO:0000313" key="2">
    <source>
        <dbReference type="EMBL" id="TGZ76790.1"/>
    </source>
</evidence>
<feature type="compositionally biased region" description="Low complexity" evidence="1">
    <location>
        <begin position="21"/>
        <end position="40"/>
    </location>
</feature>
<feature type="compositionally biased region" description="Polar residues" evidence="1">
    <location>
        <begin position="43"/>
        <end position="52"/>
    </location>
</feature>
<dbReference type="InterPro" id="IPR029063">
    <property type="entry name" value="SAM-dependent_MTases_sf"/>
</dbReference>
<evidence type="ECO:0000313" key="3">
    <source>
        <dbReference type="Proteomes" id="UP000298138"/>
    </source>
</evidence>
<dbReference type="Proteomes" id="UP000298138">
    <property type="component" value="Unassembled WGS sequence"/>
</dbReference>
<dbReference type="PANTHER" id="PTHR43591">
    <property type="entry name" value="METHYLTRANSFERASE"/>
    <property type="match status" value="1"/>
</dbReference>
<dbReference type="PANTHER" id="PTHR43591:SF24">
    <property type="entry name" value="2-METHOXY-6-POLYPRENYL-1,4-BENZOQUINOL METHYLASE, MITOCHONDRIAL"/>
    <property type="match status" value="1"/>
</dbReference>
<dbReference type="STRING" id="341454.A0A4S2MIQ3"/>